<dbReference type="InterPro" id="IPR036515">
    <property type="entry name" value="Transposase_17_sf"/>
</dbReference>
<dbReference type="PANTHER" id="PTHR34322:SF2">
    <property type="entry name" value="TRANSPOSASE IS200-LIKE DOMAIN-CONTAINING PROTEIN"/>
    <property type="match status" value="1"/>
</dbReference>
<feature type="region of interest" description="Disordered" evidence="1">
    <location>
        <begin position="212"/>
        <end position="231"/>
    </location>
</feature>
<proteinExistence type="predicted"/>
<keyword evidence="4" id="KW-1185">Reference proteome</keyword>
<dbReference type="InterPro" id="IPR002686">
    <property type="entry name" value="Transposase_17"/>
</dbReference>
<dbReference type="Proteomes" id="UP001500840">
    <property type="component" value="Unassembled WGS sequence"/>
</dbReference>
<dbReference type="EMBL" id="BAABGA010000037">
    <property type="protein sequence ID" value="GAA4456425.1"/>
    <property type="molecule type" value="Genomic_DNA"/>
</dbReference>
<dbReference type="SUPFAM" id="SSF143422">
    <property type="entry name" value="Transposase IS200-like"/>
    <property type="match status" value="1"/>
</dbReference>
<dbReference type="Pfam" id="PF01797">
    <property type="entry name" value="Y1_Tnp"/>
    <property type="match status" value="1"/>
</dbReference>
<protein>
    <submittedName>
        <fullName evidence="3">Transposase</fullName>
    </submittedName>
</protein>
<gene>
    <name evidence="3" type="ORF">GCM10023156_31730</name>
</gene>
<evidence type="ECO:0000259" key="2">
    <source>
        <dbReference type="SMART" id="SM01321"/>
    </source>
</evidence>
<name>A0ABP8MUM8_9BACT</name>
<evidence type="ECO:0000313" key="3">
    <source>
        <dbReference type="EMBL" id="GAA4456425.1"/>
    </source>
</evidence>
<comment type="caution">
    <text evidence="3">The sequence shown here is derived from an EMBL/GenBank/DDBJ whole genome shotgun (WGS) entry which is preliminary data.</text>
</comment>
<sequence>MPRPKRADEKDAIYHAWNRGNGRTTIFHKDADYEAFENILSEGLQLYPCRILAYQLMPNHWHLVVQPSEHGGMSHFLRWVTLTHTMRYHAHYHTAGEGHVYQGRFKSFPVQDDDHFLVLCRYVERNAKRAGLVEKAEDWRWGSLYRWSQTSEPLPKLLSPWPIPRSPNWLRRVNEALDDKELDQIRWSIRRGSPLGQSSWVESIARRLDLESTLRPRGRPKKQVPIPKKES</sequence>
<organism evidence="3 4">
    <name type="scientific">Novipirellula rosea</name>
    <dbReference type="NCBI Taxonomy" id="1031540"/>
    <lineage>
        <taxon>Bacteria</taxon>
        <taxon>Pseudomonadati</taxon>
        <taxon>Planctomycetota</taxon>
        <taxon>Planctomycetia</taxon>
        <taxon>Pirellulales</taxon>
        <taxon>Pirellulaceae</taxon>
        <taxon>Novipirellula</taxon>
    </lineage>
</organism>
<reference evidence="4" key="1">
    <citation type="journal article" date="2019" name="Int. J. Syst. Evol. Microbiol.">
        <title>The Global Catalogue of Microorganisms (GCM) 10K type strain sequencing project: providing services to taxonomists for standard genome sequencing and annotation.</title>
        <authorList>
            <consortium name="The Broad Institute Genomics Platform"/>
            <consortium name="The Broad Institute Genome Sequencing Center for Infectious Disease"/>
            <person name="Wu L."/>
            <person name="Ma J."/>
        </authorList>
    </citation>
    <scope>NUCLEOTIDE SEQUENCE [LARGE SCALE GENOMIC DNA]</scope>
    <source>
        <strain evidence="4">JCM 17759</strain>
    </source>
</reference>
<dbReference type="SMART" id="SM01321">
    <property type="entry name" value="Y1_Tnp"/>
    <property type="match status" value="1"/>
</dbReference>
<dbReference type="RefSeq" id="WP_339936942.1">
    <property type="nucleotide sequence ID" value="NZ_BAABGA010000037.1"/>
</dbReference>
<accession>A0ABP8MUM8</accession>
<dbReference type="PANTHER" id="PTHR34322">
    <property type="entry name" value="TRANSPOSASE, Y1_TNP DOMAIN-CONTAINING"/>
    <property type="match status" value="1"/>
</dbReference>
<evidence type="ECO:0000313" key="4">
    <source>
        <dbReference type="Proteomes" id="UP001500840"/>
    </source>
</evidence>
<evidence type="ECO:0000256" key="1">
    <source>
        <dbReference type="SAM" id="MobiDB-lite"/>
    </source>
</evidence>
<feature type="domain" description="Transposase IS200-like" evidence="2">
    <location>
        <begin position="9"/>
        <end position="126"/>
    </location>
</feature>
<dbReference type="Gene3D" id="3.30.70.1290">
    <property type="entry name" value="Transposase IS200-like"/>
    <property type="match status" value="1"/>
</dbReference>